<accession>Q08FH5</accession>
<gene>
    <name evidence="2" type="ORF">DpV84gp005</name>
</gene>
<organismHost>
    <name type="scientific">Odocoileus hemionus</name>
    <name type="common">Mule deer</name>
    <name type="synonym">Cervus hemionus</name>
    <dbReference type="NCBI Taxonomy" id="9872"/>
</organismHost>
<dbReference type="InterPro" id="IPR001368">
    <property type="entry name" value="TNFR/NGFR_Cys_rich_reg"/>
</dbReference>
<sequence>MKYILLITICYSLYCISFASDCEKDYYRDPKTGRCTACVTCTGDTVEKSPCGPTTPRKCECGPGLKCTVSATNTCARCEEHIPDNCCKTKDNTKLCYQKLRGS</sequence>
<organism evidence="2 3">
    <name type="scientific">Deerpox virus (strain W-1170-84)</name>
    <name type="common">DPV</name>
    <dbReference type="NCBI Taxonomy" id="305676"/>
    <lineage>
        <taxon>Viruses</taxon>
        <taxon>Varidnaviria</taxon>
        <taxon>Bamfordvirae</taxon>
        <taxon>Nucleocytoviricota</taxon>
        <taxon>Pokkesviricetes</taxon>
        <taxon>Chitovirales</taxon>
        <taxon>Poxviridae</taxon>
        <taxon>Chordopoxvirinae</taxon>
        <taxon>Cervidpoxvirus</taxon>
        <taxon>Cervidpoxvirus muledeerpox</taxon>
        <taxon>Mule deerpox virus</taxon>
    </lineage>
</organism>
<name>Q08FH5_DPV84</name>
<reference evidence="2 3" key="1">
    <citation type="journal article" date="2005" name="J. Virol.">
        <title>Genome of deerpox virus.</title>
        <authorList>
            <person name="Afonso C.L."/>
            <person name="Delhon G."/>
            <person name="Tulman E.R."/>
            <person name="Lu Z."/>
            <person name="Zsak A."/>
            <person name="Becerra V.M."/>
            <person name="Zsak L."/>
            <person name="Kutish G.F."/>
            <person name="Rock D.L."/>
        </authorList>
    </citation>
    <scope>NUCLEOTIDE SEQUENCE [LARGE SCALE GENOMIC DNA]</scope>
    <source>
        <strain evidence="2">W-1170-84</strain>
    </source>
</reference>
<feature type="domain" description="TNFR-Cys" evidence="1">
    <location>
        <begin position="22"/>
        <end position="59"/>
    </location>
</feature>
<dbReference type="InterPro" id="IPR052862">
    <property type="entry name" value="TNFR_superfamily_member_8"/>
</dbReference>
<dbReference type="SMART" id="SM00208">
    <property type="entry name" value="TNFR"/>
    <property type="match status" value="1"/>
</dbReference>
<dbReference type="Proteomes" id="UP000162522">
    <property type="component" value="Segment"/>
</dbReference>
<dbReference type="EMBL" id="AY689437">
    <property type="protein sequence ID" value="ABI99156.1"/>
    <property type="molecule type" value="Genomic_DNA"/>
</dbReference>
<evidence type="ECO:0000313" key="3">
    <source>
        <dbReference type="Proteomes" id="UP000162522"/>
    </source>
</evidence>
<evidence type="ECO:0000313" key="2">
    <source>
        <dbReference type="EMBL" id="ABI99156.1"/>
    </source>
</evidence>
<dbReference type="PANTHER" id="PTHR47497:SF1">
    <property type="entry name" value="TUMOR NECROSIS FACTOR RECEPTOR SUPERFAMILY MEMBER 8"/>
    <property type="match status" value="1"/>
</dbReference>
<dbReference type="PANTHER" id="PTHR47497">
    <property type="entry name" value="TUMOR NECROSIS FACTOR RECEPTOR SUPERFAMILY MEMBER 8"/>
    <property type="match status" value="1"/>
</dbReference>
<protein>
    <submittedName>
        <fullName evidence="2">CD30-like protein</fullName>
    </submittedName>
</protein>
<evidence type="ECO:0000259" key="1">
    <source>
        <dbReference type="SMART" id="SM00208"/>
    </source>
</evidence>
<proteinExistence type="predicted"/>